<dbReference type="Pfam" id="PF10604">
    <property type="entry name" value="Polyketide_cyc2"/>
    <property type="match status" value="1"/>
</dbReference>
<dbReference type="InterPro" id="IPR023393">
    <property type="entry name" value="START-like_dom_sf"/>
</dbReference>
<dbReference type="EMBL" id="VFPP01000001">
    <property type="protein sequence ID" value="TQM85179.1"/>
    <property type="molecule type" value="Genomic_DNA"/>
</dbReference>
<organism evidence="1 2">
    <name type="scientific">Saccharothrix saharensis</name>
    <dbReference type="NCBI Taxonomy" id="571190"/>
    <lineage>
        <taxon>Bacteria</taxon>
        <taxon>Bacillati</taxon>
        <taxon>Actinomycetota</taxon>
        <taxon>Actinomycetes</taxon>
        <taxon>Pseudonocardiales</taxon>
        <taxon>Pseudonocardiaceae</taxon>
        <taxon>Saccharothrix</taxon>
    </lineage>
</organism>
<proteinExistence type="predicted"/>
<keyword evidence="2" id="KW-1185">Reference proteome</keyword>
<reference evidence="1 2" key="1">
    <citation type="submission" date="2019-06" db="EMBL/GenBank/DDBJ databases">
        <title>Sequencing the genomes of 1000 actinobacteria strains.</title>
        <authorList>
            <person name="Klenk H.-P."/>
        </authorList>
    </citation>
    <scope>NUCLEOTIDE SEQUENCE [LARGE SCALE GENOMIC DNA]</scope>
    <source>
        <strain evidence="1 2">DSM 45456</strain>
    </source>
</reference>
<dbReference type="OrthoDB" id="3698079at2"/>
<comment type="caution">
    <text evidence="1">The sequence shown here is derived from an EMBL/GenBank/DDBJ whole genome shotgun (WGS) entry which is preliminary data.</text>
</comment>
<dbReference type="Proteomes" id="UP000316628">
    <property type="component" value="Unassembled WGS sequence"/>
</dbReference>
<evidence type="ECO:0000313" key="1">
    <source>
        <dbReference type="EMBL" id="TQM85179.1"/>
    </source>
</evidence>
<gene>
    <name evidence="1" type="ORF">FHX81_7652</name>
</gene>
<dbReference type="Gene3D" id="3.30.530.20">
    <property type="match status" value="1"/>
</dbReference>
<name>A0A543JQR4_9PSEU</name>
<dbReference type="AlphaFoldDB" id="A0A543JQR4"/>
<evidence type="ECO:0000313" key="2">
    <source>
        <dbReference type="Proteomes" id="UP000316628"/>
    </source>
</evidence>
<dbReference type="SUPFAM" id="SSF55961">
    <property type="entry name" value="Bet v1-like"/>
    <property type="match status" value="1"/>
</dbReference>
<sequence length="140" mass="15108">MSVATAERTTSVLADAEAVFDVVTDLEHLSAWLPAGVEVERYGPDVVRLWLGEDVVERRVAVDWDRLRIDWGGRSATTCHGTLRVLRLGPGRSAVTVRLTGPAGFPAPRLDDWLAAALDALVTTVHAERAAPPRSTAASR</sequence>
<protein>
    <submittedName>
        <fullName evidence="1">Polyketide cyclase/dehydrase/lipid transport protein</fullName>
    </submittedName>
</protein>
<dbReference type="InterPro" id="IPR019587">
    <property type="entry name" value="Polyketide_cyclase/dehydratase"/>
</dbReference>
<accession>A0A543JQR4</accession>